<evidence type="ECO:0000313" key="1">
    <source>
        <dbReference type="EMBL" id="SVC66850.1"/>
    </source>
</evidence>
<name>A0A382P1T9_9ZZZZ</name>
<gene>
    <name evidence="1" type="ORF">METZ01_LOCUS319704</name>
</gene>
<dbReference type="AlphaFoldDB" id="A0A382P1T9"/>
<dbReference type="EMBL" id="UINC01104011">
    <property type="protein sequence ID" value="SVC66850.1"/>
    <property type="molecule type" value="Genomic_DNA"/>
</dbReference>
<reference evidence="1" key="1">
    <citation type="submission" date="2018-05" db="EMBL/GenBank/DDBJ databases">
        <authorList>
            <person name="Lanie J.A."/>
            <person name="Ng W.-L."/>
            <person name="Kazmierczak K.M."/>
            <person name="Andrzejewski T.M."/>
            <person name="Davidsen T.M."/>
            <person name="Wayne K.J."/>
            <person name="Tettelin H."/>
            <person name="Glass J.I."/>
            <person name="Rusch D."/>
            <person name="Podicherti R."/>
            <person name="Tsui H.-C.T."/>
            <person name="Winkler M.E."/>
        </authorList>
    </citation>
    <scope>NUCLEOTIDE SEQUENCE</scope>
</reference>
<organism evidence="1">
    <name type="scientific">marine metagenome</name>
    <dbReference type="NCBI Taxonomy" id="408172"/>
    <lineage>
        <taxon>unclassified sequences</taxon>
        <taxon>metagenomes</taxon>
        <taxon>ecological metagenomes</taxon>
    </lineage>
</organism>
<sequence length="317" mass="35215">PSVGESCFGQAFFLWGLEFSLRSSTLANSSTCESLPRLLLAFLFLAVAPVSWAACPEGTKQTYKGCEATEEKVTEAQQEVKEVTSEKLELGGFISEEIQIGAVESDDVEMTVSVGGIDRGDDWLWRGFNVVLPGGDFGMVSGKIGLAVGFWFGSELKPDSITMKFDPMTLPSIDYQDMRRCGFFNTPLAREDGTMRLDFWRIPRIRESHCIYKKLSEVDQVSVTAFVNQIETIIEQGTEGAPDADYWKKIAFRIRVNSPFVLSTATVFEAWCWDADKPEVYPIVSGNCKQPEHGPIEQFAAGLKVRLYLENDLLPGG</sequence>
<accession>A0A382P1T9</accession>
<protein>
    <submittedName>
        <fullName evidence="1">Uncharacterized protein</fullName>
    </submittedName>
</protein>
<proteinExistence type="predicted"/>
<feature type="non-terminal residue" evidence="1">
    <location>
        <position position="1"/>
    </location>
</feature>